<dbReference type="InterPro" id="IPR012337">
    <property type="entry name" value="RNaseH-like_sf"/>
</dbReference>
<keyword evidence="4" id="KW-1185">Reference proteome</keyword>
<sequence>MTKYLRASMVLDTSVSIVKGEHTENTIDNDQNKLSRSTRRKSNKVKTTENTAGEDVDKIVIELEKLTLEKVSKPKRSRKKKNCDAEDPCSTNQSQEIPGDNKEVEIKTKTRKPRVTKSTTTENTGKVAQRVKKKANSANLLDNLTSEEMGGVLKACGFLASGLKSERRQSLVTNIDKAKSLAFARFFSRIKNHMSANGSGSNKDTNAAIKENERNQYLKYAKLVDTNLNLLDNLQTKELFDMATFVYSHYISRELISVDVGYKNLAFIELTNTLEIKKWEKIELLENATFDPLFLALKIRDFLSKKILEDDFLFKNVIVERQMYRFGRGSTVLNAAIINGMVEAIIFSNMITNKNVREHRLISSILPANVSSACGIMSGTKSRDRAISNYTYKKRTAVELANNFLSKTHVASSATFDDVVVYGDDAVLQVYQKYGAVLSPEVLMLLKPIISQQNSPSLFDVYSDSSNRCDKHTEDAIRFVEYFNSNKKKDDLADSLVQGVVQYYWQHNIVKMLLLLFDRNNFLSEIKNHLS</sequence>
<dbReference type="GO" id="GO:0003676">
    <property type="term" value="F:nucleic acid binding"/>
    <property type="evidence" value="ECO:0007669"/>
    <property type="project" value="InterPro"/>
</dbReference>
<dbReference type="Pfam" id="PF09159">
    <property type="entry name" value="Ydc2-catalyt"/>
    <property type="match status" value="1"/>
</dbReference>
<evidence type="ECO:0000259" key="2">
    <source>
        <dbReference type="Pfam" id="PF09159"/>
    </source>
</evidence>
<feature type="compositionally biased region" description="Basic and acidic residues" evidence="1">
    <location>
        <begin position="22"/>
        <end position="33"/>
    </location>
</feature>
<gene>
    <name evidence="3" type="ORF">AX774_g4945</name>
</gene>
<dbReference type="OrthoDB" id="5552842at2759"/>
<comment type="caution">
    <text evidence="3">The sequence shown here is derived from an EMBL/GenBank/DDBJ whole genome shotgun (WGS) entry which is preliminary data.</text>
</comment>
<dbReference type="PANTHER" id="PTHR28072">
    <property type="entry name" value="CRUCIFORM CUTTING ENDONUCLEASE 1, MITOCHONDRIAL-RELATED"/>
    <property type="match status" value="1"/>
</dbReference>
<protein>
    <recommendedName>
        <fullName evidence="2">Mitochondrial resolvase Ydc2 catalytic domain-containing protein</fullName>
    </recommendedName>
</protein>
<dbReference type="Gene3D" id="3.30.420.10">
    <property type="entry name" value="Ribonuclease H-like superfamily/Ribonuclease H"/>
    <property type="match status" value="1"/>
</dbReference>
<evidence type="ECO:0000313" key="4">
    <source>
        <dbReference type="Proteomes" id="UP000188320"/>
    </source>
</evidence>
<evidence type="ECO:0000313" key="3">
    <source>
        <dbReference type="EMBL" id="OMH81590.1"/>
    </source>
</evidence>
<proteinExistence type="predicted"/>
<dbReference type="PANTHER" id="PTHR28072:SF1">
    <property type="entry name" value="CRUCIFORM CUTTING ENDONUCLEASE 1, MITOCHONDRIAL-RELATED"/>
    <property type="match status" value="1"/>
</dbReference>
<dbReference type="SUPFAM" id="SSF53098">
    <property type="entry name" value="Ribonuclease H-like"/>
    <property type="match status" value="1"/>
</dbReference>
<feature type="region of interest" description="Disordered" evidence="1">
    <location>
        <begin position="72"/>
        <end position="99"/>
    </location>
</feature>
<dbReference type="EMBL" id="LSSK01000864">
    <property type="protein sequence ID" value="OMH81590.1"/>
    <property type="molecule type" value="Genomic_DNA"/>
</dbReference>
<reference evidence="4" key="1">
    <citation type="submission" date="2017-01" db="EMBL/GenBank/DDBJ databases">
        <authorList>
            <person name="Wang Y."/>
            <person name="White M."/>
            <person name="Kvist S."/>
            <person name="Moncalvo J.-M."/>
        </authorList>
    </citation>
    <scope>NUCLEOTIDE SEQUENCE [LARGE SCALE GENOMIC DNA]</scope>
    <source>
        <strain evidence="4">COL-18-3</strain>
    </source>
</reference>
<dbReference type="InterPro" id="IPR015242">
    <property type="entry name" value="Ydc2_cat"/>
</dbReference>
<organism evidence="3 4">
    <name type="scientific">Zancudomyces culisetae</name>
    <name type="common">Gut fungus</name>
    <name type="synonym">Smittium culisetae</name>
    <dbReference type="NCBI Taxonomy" id="1213189"/>
    <lineage>
        <taxon>Eukaryota</taxon>
        <taxon>Fungi</taxon>
        <taxon>Fungi incertae sedis</taxon>
        <taxon>Zoopagomycota</taxon>
        <taxon>Kickxellomycotina</taxon>
        <taxon>Harpellomycetes</taxon>
        <taxon>Harpellales</taxon>
        <taxon>Legeriomycetaceae</taxon>
        <taxon>Zancudomyces</taxon>
    </lineage>
</organism>
<name>A0A1R1PKU5_ZANCU</name>
<feature type="domain" description="Mitochondrial resolvase Ydc2 catalytic" evidence="2">
    <location>
        <begin position="256"/>
        <end position="508"/>
    </location>
</feature>
<evidence type="ECO:0000256" key="1">
    <source>
        <dbReference type="SAM" id="MobiDB-lite"/>
    </source>
</evidence>
<dbReference type="InterPro" id="IPR036397">
    <property type="entry name" value="RNaseH_sf"/>
</dbReference>
<dbReference type="InterPro" id="IPR039197">
    <property type="entry name" value="Mrs1/Cce1"/>
</dbReference>
<dbReference type="AlphaFoldDB" id="A0A1R1PKU5"/>
<accession>A0A1R1PKU5</accession>
<feature type="region of interest" description="Disordered" evidence="1">
    <location>
        <begin position="22"/>
        <end position="50"/>
    </location>
</feature>
<dbReference type="Proteomes" id="UP000188320">
    <property type="component" value="Unassembled WGS sequence"/>
</dbReference>